<organism evidence="1">
    <name type="scientific">Tolypothrix bouteillei VB521301</name>
    <dbReference type="NCBI Taxonomy" id="1479485"/>
    <lineage>
        <taxon>Bacteria</taxon>
        <taxon>Bacillati</taxon>
        <taxon>Cyanobacteriota</taxon>
        <taxon>Cyanophyceae</taxon>
        <taxon>Nostocales</taxon>
        <taxon>Tolypothrichaceae</taxon>
        <taxon>Tolypothrix</taxon>
    </lineage>
</organism>
<gene>
    <name evidence="1" type="ORF">DA73_0212140</name>
</gene>
<dbReference type="EMBL" id="JHEG02000037">
    <property type="protein sequence ID" value="KIE12297.1"/>
    <property type="molecule type" value="Genomic_DNA"/>
</dbReference>
<comment type="caution">
    <text evidence="1">The sequence shown here is derived from an EMBL/GenBank/DDBJ whole genome shotgun (WGS) entry which is preliminary data.</text>
</comment>
<sequence>MEGLKVPNHPLLATKTLKALNPFTHKTVFEGLFLSVDRAGHSWQNIKLYNTYITSQPRKAECLLCLWFKEMMKQDMGTVY</sequence>
<accession>A0A0C1NBX6</accession>
<dbReference type="AlphaFoldDB" id="A0A0C1NBX6"/>
<name>A0A0C1NBX6_9CYAN</name>
<proteinExistence type="predicted"/>
<evidence type="ECO:0000313" key="1">
    <source>
        <dbReference type="EMBL" id="KIE12297.1"/>
    </source>
</evidence>
<protein>
    <submittedName>
        <fullName evidence="1">Uncharacterized protein</fullName>
    </submittedName>
</protein>
<reference evidence="1" key="1">
    <citation type="journal article" date="2015" name="Genome Announc.">
        <title>Draft Genome Sequence of Tolypothrix boutellei Strain VB521301.</title>
        <authorList>
            <person name="Chandrababunaidu M.M."/>
            <person name="Singh D."/>
            <person name="Sen D."/>
            <person name="Bhan S."/>
            <person name="Das S."/>
            <person name="Gupta A."/>
            <person name="Adhikary S.P."/>
            <person name="Tripathy S."/>
        </authorList>
    </citation>
    <scope>NUCLEOTIDE SEQUENCE</scope>
    <source>
        <strain evidence="1">VB521301</strain>
    </source>
</reference>